<gene>
    <name evidence="7" type="ORF">H9874_11960</name>
</gene>
<dbReference type="PANTHER" id="PTHR34857:SF2">
    <property type="entry name" value="SLL0384 PROTEIN"/>
    <property type="match status" value="1"/>
</dbReference>
<proteinExistence type="predicted"/>
<dbReference type="CDD" id="cd16914">
    <property type="entry name" value="EcfT"/>
    <property type="match status" value="1"/>
</dbReference>
<dbReference type="InterPro" id="IPR051611">
    <property type="entry name" value="ECF_transporter_component"/>
</dbReference>
<dbReference type="InterPro" id="IPR003339">
    <property type="entry name" value="ABC/ECF_trnsptr_transmembrane"/>
</dbReference>
<dbReference type="Proteomes" id="UP000824264">
    <property type="component" value="Unassembled WGS sequence"/>
</dbReference>
<comment type="caution">
    <text evidence="7">The sequence shown here is derived from an EMBL/GenBank/DDBJ whole genome shotgun (WGS) entry which is preliminary data.</text>
</comment>
<organism evidence="7 8">
    <name type="scientific">Candidatus Bilophila faecipullorum</name>
    <dbReference type="NCBI Taxonomy" id="2838482"/>
    <lineage>
        <taxon>Bacteria</taxon>
        <taxon>Pseudomonadati</taxon>
        <taxon>Thermodesulfobacteriota</taxon>
        <taxon>Desulfovibrionia</taxon>
        <taxon>Desulfovibrionales</taxon>
        <taxon>Desulfovibrionaceae</taxon>
        <taxon>Bilophila</taxon>
    </lineage>
</organism>
<dbReference type="EMBL" id="DXGI01000447">
    <property type="protein sequence ID" value="HIW79838.1"/>
    <property type="molecule type" value="Genomic_DNA"/>
</dbReference>
<keyword evidence="3 6" id="KW-0812">Transmembrane</keyword>
<evidence type="ECO:0000313" key="8">
    <source>
        <dbReference type="Proteomes" id="UP000824264"/>
    </source>
</evidence>
<accession>A0A9D1R3J8</accession>
<evidence type="ECO:0000256" key="1">
    <source>
        <dbReference type="ARBA" id="ARBA00004141"/>
    </source>
</evidence>
<keyword evidence="4 6" id="KW-1133">Transmembrane helix</keyword>
<evidence type="ECO:0000256" key="5">
    <source>
        <dbReference type="ARBA" id="ARBA00023136"/>
    </source>
</evidence>
<reference evidence="7" key="2">
    <citation type="submission" date="2021-04" db="EMBL/GenBank/DDBJ databases">
        <authorList>
            <person name="Gilroy R."/>
        </authorList>
    </citation>
    <scope>NUCLEOTIDE SEQUENCE</scope>
    <source>
        <strain evidence="7">ChiSxjej5B17-1746</strain>
    </source>
</reference>
<evidence type="ECO:0000256" key="2">
    <source>
        <dbReference type="ARBA" id="ARBA00022475"/>
    </source>
</evidence>
<feature type="non-terminal residue" evidence="7">
    <location>
        <position position="1"/>
    </location>
</feature>
<protein>
    <submittedName>
        <fullName evidence="7">Energy-coupling factor transporter transmembrane protein EcfT</fullName>
    </submittedName>
</protein>
<feature type="transmembrane region" description="Helical" evidence="6">
    <location>
        <begin position="59"/>
        <end position="79"/>
    </location>
</feature>
<evidence type="ECO:0000256" key="6">
    <source>
        <dbReference type="SAM" id="Phobius"/>
    </source>
</evidence>
<keyword evidence="5 6" id="KW-0472">Membrane</keyword>
<sequence length="84" mass="9493">RGFVPRTDRHTYRTLGNMIGMVFVHSFDRSARVYEAMILRGFSGRFRSVTAFRATARDAAFAAAASGCLLCLMAADWYMELYRG</sequence>
<keyword evidence="2" id="KW-1003">Cell membrane</keyword>
<reference evidence="7" key="1">
    <citation type="journal article" date="2021" name="PeerJ">
        <title>Extensive microbial diversity within the chicken gut microbiome revealed by metagenomics and culture.</title>
        <authorList>
            <person name="Gilroy R."/>
            <person name="Ravi A."/>
            <person name="Getino M."/>
            <person name="Pursley I."/>
            <person name="Horton D.L."/>
            <person name="Alikhan N.F."/>
            <person name="Baker D."/>
            <person name="Gharbi K."/>
            <person name="Hall N."/>
            <person name="Watson M."/>
            <person name="Adriaenssens E.M."/>
            <person name="Foster-Nyarko E."/>
            <person name="Jarju S."/>
            <person name="Secka A."/>
            <person name="Antonio M."/>
            <person name="Oren A."/>
            <person name="Chaudhuri R.R."/>
            <person name="La Ragione R."/>
            <person name="Hildebrand F."/>
            <person name="Pallen M.J."/>
        </authorList>
    </citation>
    <scope>NUCLEOTIDE SEQUENCE</scope>
    <source>
        <strain evidence="7">ChiSxjej5B17-1746</strain>
    </source>
</reference>
<dbReference type="PANTHER" id="PTHR34857">
    <property type="entry name" value="SLL0384 PROTEIN"/>
    <property type="match status" value="1"/>
</dbReference>
<dbReference type="Pfam" id="PF02361">
    <property type="entry name" value="CbiQ"/>
    <property type="match status" value="1"/>
</dbReference>
<dbReference type="AlphaFoldDB" id="A0A9D1R3J8"/>
<name>A0A9D1R3J8_9BACT</name>
<comment type="subcellular location">
    <subcellularLocation>
        <location evidence="1">Membrane</location>
        <topology evidence="1">Multi-pass membrane protein</topology>
    </subcellularLocation>
</comment>
<evidence type="ECO:0000256" key="3">
    <source>
        <dbReference type="ARBA" id="ARBA00022692"/>
    </source>
</evidence>
<dbReference type="GO" id="GO:0005886">
    <property type="term" value="C:plasma membrane"/>
    <property type="evidence" value="ECO:0007669"/>
    <property type="project" value="UniProtKB-ARBA"/>
</dbReference>
<evidence type="ECO:0000313" key="7">
    <source>
        <dbReference type="EMBL" id="HIW79838.1"/>
    </source>
</evidence>
<evidence type="ECO:0000256" key="4">
    <source>
        <dbReference type="ARBA" id="ARBA00022989"/>
    </source>
</evidence>